<reference evidence="3" key="2">
    <citation type="journal article" date="2018" name="Plant J.">
        <title>The Sorghum bicolor reference genome: improved assembly, gene annotations, a transcriptome atlas, and signatures of genome organization.</title>
        <authorList>
            <person name="McCormick R.F."/>
            <person name="Truong S.K."/>
            <person name="Sreedasyam A."/>
            <person name="Jenkins J."/>
            <person name="Shu S."/>
            <person name="Sims D."/>
            <person name="Kennedy M."/>
            <person name="Amirebrahimi M."/>
            <person name="Weers B.D."/>
            <person name="McKinley B."/>
            <person name="Mattison A."/>
            <person name="Morishige D.T."/>
            <person name="Grimwood J."/>
            <person name="Schmutz J."/>
            <person name="Mullet J.E."/>
        </authorList>
    </citation>
    <scope>NUCLEOTIDE SEQUENCE [LARGE SCALE GENOMIC DNA]</scope>
    <source>
        <strain evidence="3">cv. BTx623</strain>
    </source>
</reference>
<dbReference type="EMBL" id="CM000763">
    <property type="protein sequence ID" value="KXG30831.1"/>
    <property type="molecule type" value="Genomic_DNA"/>
</dbReference>
<evidence type="ECO:0000313" key="2">
    <source>
        <dbReference type="EMBL" id="KXG30831.1"/>
    </source>
</evidence>
<name>A0A194YRL6_SORBI</name>
<protein>
    <submittedName>
        <fullName evidence="2">Uncharacterized protein</fullName>
    </submittedName>
</protein>
<dbReference type="Proteomes" id="UP000000768">
    <property type="component" value="Chromosome 4"/>
</dbReference>
<evidence type="ECO:0000256" key="1">
    <source>
        <dbReference type="SAM" id="MobiDB-lite"/>
    </source>
</evidence>
<dbReference type="AlphaFoldDB" id="A0A194YRL6"/>
<dbReference type="InParanoid" id="A0A194YRL6"/>
<keyword evidence="3" id="KW-1185">Reference proteome</keyword>
<reference evidence="2 3" key="1">
    <citation type="journal article" date="2009" name="Nature">
        <title>The Sorghum bicolor genome and the diversification of grasses.</title>
        <authorList>
            <person name="Paterson A.H."/>
            <person name="Bowers J.E."/>
            <person name="Bruggmann R."/>
            <person name="Dubchak I."/>
            <person name="Grimwood J."/>
            <person name="Gundlach H."/>
            <person name="Haberer G."/>
            <person name="Hellsten U."/>
            <person name="Mitros T."/>
            <person name="Poliakov A."/>
            <person name="Schmutz J."/>
            <person name="Spannagl M."/>
            <person name="Tang H."/>
            <person name="Wang X."/>
            <person name="Wicker T."/>
            <person name="Bharti A.K."/>
            <person name="Chapman J."/>
            <person name="Feltus F.A."/>
            <person name="Gowik U."/>
            <person name="Grigoriev I.V."/>
            <person name="Lyons E."/>
            <person name="Maher C.A."/>
            <person name="Martis M."/>
            <person name="Narechania A."/>
            <person name="Otillar R.P."/>
            <person name="Penning B.W."/>
            <person name="Salamov A.A."/>
            <person name="Wang Y."/>
            <person name="Zhang L."/>
            <person name="Carpita N.C."/>
            <person name="Freeling M."/>
            <person name="Gingle A.R."/>
            <person name="Hash C.T."/>
            <person name="Keller B."/>
            <person name="Klein P."/>
            <person name="Kresovich S."/>
            <person name="McCann M.C."/>
            <person name="Ming R."/>
            <person name="Peterson D.G."/>
            <person name="Mehboob-ur-Rahman"/>
            <person name="Ware D."/>
            <person name="Westhoff P."/>
            <person name="Mayer K.F."/>
            <person name="Messing J."/>
            <person name="Rokhsar D.S."/>
        </authorList>
    </citation>
    <scope>NUCLEOTIDE SEQUENCE [LARGE SCALE GENOMIC DNA]</scope>
    <source>
        <strain evidence="3">cv. BTx623</strain>
    </source>
</reference>
<accession>A0A194YRL6</accession>
<sequence>MYRCCLWRTAHRPFLRLNPYANLCKKKIALGFSIRLRFRARLSKDKTRRDKLCLDLEKAGVEVEPLHRLQAVRARRAGKRSCASTAPRRSREEEVGAKGTCRLPSKASAPRTSRSNSQFRRESGVRRACGCDDDDDDDEAASGIIISSSSSPALVICMGPGSWPGQANQIHAARHPAAGAEL</sequence>
<dbReference type="Gramene" id="KXG30831">
    <property type="protein sequence ID" value="KXG30831"/>
    <property type="gene ID" value="SORBI_3004G251400"/>
</dbReference>
<gene>
    <name evidence="2" type="ORF">SORBI_3004G251400</name>
</gene>
<proteinExistence type="predicted"/>
<evidence type="ECO:0000313" key="3">
    <source>
        <dbReference type="Proteomes" id="UP000000768"/>
    </source>
</evidence>
<feature type="region of interest" description="Disordered" evidence="1">
    <location>
        <begin position="80"/>
        <end position="135"/>
    </location>
</feature>
<organism evidence="2 3">
    <name type="scientific">Sorghum bicolor</name>
    <name type="common">Sorghum</name>
    <name type="synonym">Sorghum vulgare</name>
    <dbReference type="NCBI Taxonomy" id="4558"/>
    <lineage>
        <taxon>Eukaryota</taxon>
        <taxon>Viridiplantae</taxon>
        <taxon>Streptophyta</taxon>
        <taxon>Embryophyta</taxon>
        <taxon>Tracheophyta</taxon>
        <taxon>Spermatophyta</taxon>
        <taxon>Magnoliopsida</taxon>
        <taxon>Liliopsida</taxon>
        <taxon>Poales</taxon>
        <taxon>Poaceae</taxon>
        <taxon>PACMAD clade</taxon>
        <taxon>Panicoideae</taxon>
        <taxon>Andropogonodae</taxon>
        <taxon>Andropogoneae</taxon>
        <taxon>Sorghinae</taxon>
        <taxon>Sorghum</taxon>
    </lineage>
</organism>